<name>A0A6A3UZU0_9STRA</name>
<evidence type="ECO:0000313" key="4">
    <source>
        <dbReference type="Proteomes" id="UP000437068"/>
    </source>
</evidence>
<organism evidence="2 5">
    <name type="scientific">Phytophthora fragariae</name>
    <dbReference type="NCBI Taxonomy" id="53985"/>
    <lineage>
        <taxon>Eukaryota</taxon>
        <taxon>Sar</taxon>
        <taxon>Stramenopiles</taxon>
        <taxon>Oomycota</taxon>
        <taxon>Peronosporomycetes</taxon>
        <taxon>Peronosporales</taxon>
        <taxon>Peronosporaceae</taxon>
        <taxon>Phytophthora</taxon>
    </lineage>
</organism>
<dbReference type="EMBL" id="QXGD01010416">
    <property type="protein sequence ID" value="KAE9156974.1"/>
    <property type="molecule type" value="Genomic_DNA"/>
</dbReference>
<evidence type="ECO:0000256" key="1">
    <source>
        <dbReference type="SAM" id="MobiDB-lite"/>
    </source>
</evidence>
<feature type="region of interest" description="Disordered" evidence="1">
    <location>
        <begin position="1"/>
        <end position="28"/>
    </location>
</feature>
<proteinExistence type="predicted"/>
<dbReference type="Proteomes" id="UP000440367">
    <property type="component" value="Unassembled WGS sequence"/>
</dbReference>
<protein>
    <submittedName>
        <fullName evidence="2">Uncharacterized protein</fullName>
    </submittedName>
</protein>
<dbReference type="AlphaFoldDB" id="A0A6A3UZU0"/>
<accession>A0A6A3UZU0</accession>
<feature type="region of interest" description="Disordered" evidence="1">
    <location>
        <begin position="66"/>
        <end position="86"/>
    </location>
</feature>
<sequence>MVEMDECLVSCNSVVESSDASEDDEDDDWEVRGTVTEAAETALVSGGRINGVRPLARSLVEELDNVTNAEPADDDHDGDLTKEWAREVRDLSEVDNHSTPPRLTIATHLPLNCIQPFCGTRNQSESPCSGFGLLFTE</sequence>
<evidence type="ECO:0000313" key="5">
    <source>
        <dbReference type="Proteomes" id="UP000440367"/>
    </source>
</evidence>
<comment type="caution">
    <text evidence="2">The sequence shown here is derived from an EMBL/GenBank/DDBJ whole genome shotgun (WGS) entry which is preliminary data.</text>
</comment>
<evidence type="ECO:0000313" key="3">
    <source>
        <dbReference type="EMBL" id="KAE9260630.1"/>
    </source>
</evidence>
<dbReference type="EMBL" id="QXGE01009540">
    <property type="protein sequence ID" value="KAE9260630.1"/>
    <property type="molecule type" value="Genomic_DNA"/>
</dbReference>
<feature type="compositionally biased region" description="Acidic residues" evidence="1">
    <location>
        <begin position="19"/>
        <end position="28"/>
    </location>
</feature>
<evidence type="ECO:0000313" key="2">
    <source>
        <dbReference type="EMBL" id="KAE9156974.1"/>
    </source>
</evidence>
<gene>
    <name evidence="3" type="ORF">PF001_g32664</name>
    <name evidence="2" type="ORF">PF002_g33475</name>
</gene>
<dbReference type="Proteomes" id="UP000437068">
    <property type="component" value="Unassembled WGS sequence"/>
</dbReference>
<reference evidence="4 5" key="1">
    <citation type="submission" date="2018-08" db="EMBL/GenBank/DDBJ databases">
        <title>Genomic investigation of the strawberry pathogen Phytophthora fragariae indicates pathogenicity is determined by transcriptional variation in three key races.</title>
        <authorList>
            <person name="Adams T.M."/>
            <person name="Armitage A.D."/>
            <person name="Sobczyk M.K."/>
            <person name="Bates H.J."/>
            <person name="Dunwell J.M."/>
            <person name="Nellist C.F."/>
            <person name="Harrison R.J."/>
        </authorList>
    </citation>
    <scope>NUCLEOTIDE SEQUENCE [LARGE SCALE GENOMIC DNA]</scope>
    <source>
        <strain evidence="3 4">A4</strain>
        <strain evidence="2 5">BC-1</strain>
    </source>
</reference>